<organism evidence="7 8">
    <name type="scientific">Arctia plantaginis</name>
    <name type="common">Wood tiger moth</name>
    <name type="synonym">Phalaena plantaginis</name>
    <dbReference type="NCBI Taxonomy" id="874455"/>
    <lineage>
        <taxon>Eukaryota</taxon>
        <taxon>Metazoa</taxon>
        <taxon>Ecdysozoa</taxon>
        <taxon>Arthropoda</taxon>
        <taxon>Hexapoda</taxon>
        <taxon>Insecta</taxon>
        <taxon>Pterygota</taxon>
        <taxon>Neoptera</taxon>
        <taxon>Endopterygota</taxon>
        <taxon>Lepidoptera</taxon>
        <taxon>Glossata</taxon>
        <taxon>Ditrysia</taxon>
        <taxon>Noctuoidea</taxon>
        <taxon>Erebidae</taxon>
        <taxon>Arctiinae</taxon>
        <taxon>Arctia</taxon>
    </lineage>
</organism>
<evidence type="ECO:0000259" key="6">
    <source>
        <dbReference type="PROSITE" id="PS50016"/>
    </source>
</evidence>
<evidence type="ECO:0000256" key="2">
    <source>
        <dbReference type="ARBA" id="ARBA00022771"/>
    </source>
</evidence>
<evidence type="ECO:0000256" key="5">
    <source>
        <dbReference type="SAM" id="MobiDB-lite"/>
    </source>
</evidence>
<feature type="compositionally biased region" description="Polar residues" evidence="5">
    <location>
        <begin position="557"/>
        <end position="577"/>
    </location>
</feature>
<feature type="region of interest" description="Disordered" evidence="5">
    <location>
        <begin position="461"/>
        <end position="480"/>
    </location>
</feature>
<feature type="compositionally biased region" description="Basic and acidic residues" evidence="5">
    <location>
        <begin position="7"/>
        <end position="37"/>
    </location>
</feature>
<accession>A0A8S1B9T0</accession>
<feature type="compositionally biased region" description="Low complexity" evidence="5">
    <location>
        <begin position="280"/>
        <end position="302"/>
    </location>
</feature>
<name>A0A8S1B9T0_ARCPL</name>
<dbReference type="Pfam" id="PF00628">
    <property type="entry name" value="PHD"/>
    <property type="match status" value="1"/>
</dbReference>
<feature type="compositionally biased region" description="Basic residues" evidence="5">
    <location>
        <begin position="101"/>
        <end position="113"/>
    </location>
</feature>
<feature type="region of interest" description="Disordered" evidence="5">
    <location>
        <begin position="276"/>
        <end position="325"/>
    </location>
</feature>
<comment type="caution">
    <text evidence="7">The sequence shown here is derived from an EMBL/GenBank/DDBJ whole genome shotgun (WGS) entry which is preliminary data.</text>
</comment>
<evidence type="ECO:0000256" key="1">
    <source>
        <dbReference type="ARBA" id="ARBA00022723"/>
    </source>
</evidence>
<feature type="compositionally biased region" description="Basic and acidic residues" evidence="5">
    <location>
        <begin position="578"/>
        <end position="603"/>
    </location>
</feature>
<feature type="compositionally biased region" description="Basic residues" evidence="5">
    <location>
        <begin position="536"/>
        <end position="549"/>
    </location>
</feature>
<feature type="compositionally biased region" description="Basic and acidic residues" evidence="5">
    <location>
        <begin position="59"/>
        <end position="71"/>
    </location>
</feature>
<dbReference type="InterPro" id="IPR019787">
    <property type="entry name" value="Znf_PHD-finger"/>
</dbReference>
<evidence type="ECO:0000256" key="4">
    <source>
        <dbReference type="PROSITE-ProRule" id="PRU00146"/>
    </source>
</evidence>
<gene>
    <name evidence="7" type="ORF">APLA_LOCUS15326</name>
</gene>
<feature type="compositionally biased region" description="Low complexity" evidence="5">
    <location>
        <begin position="129"/>
        <end position="140"/>
    </location>
</feature>
<dbReference type="SMART" id="SM00249">
    <property type="entry name" value="PHD"/>
    <property type="match status" value="1"/>
</dbReference>
<dbReference type="InterPro" id="IPR013083">
    <property type="entry name" value="Znf_RING/FYVE/PHD"/>
</dbReference>
<evidence type="ECO:0000313" key="8">
    <source>
        <dbReference type="Proteomes" id="UP000494256"/>
    </source>
</evidence>
<keyword evidence="1" id="KW-0479">Metal-binding</keyword>
<feature type="domain" description="PHD-type" evidence="6">
    <location>
        <begin position="624"/>
        <end position="669"/>
    </location>
</feature>
<dbReference type="CDD" id="cd15517">
    <property type="entry name" value="PHD_TCF19_like"/>
    <property type="match status" value="1"/>
</dbReference>
<dbReference type="InterPro" id="IPR011011">
    <property type="entry name" value="Znf_FYVE_PHD"/>
</dbReference>
<keyword evidence="3" id="KW-0862">Zinc</keyword>
<dbReference type="Proteomes" id="UP000494256">
    <property type="component" value="Unassembled WGS sequence"/>
</dbReference>
<keyword evidence="2 4" id="KW-0863">Zinc-finger</keyword>
<dbReference type="SUPFAM" id="SSF57903">
    <property type="entry name" value="FYVE/PHD zinc finger"/>
    <property type="match status" value="1"/>
</dbReference>
<evidence type="ECO:0000256" key="3">
    <source>
        <dbReference type="ARBA" id="ARBA00022833"/>
    </source>
</evidence>
<dbReference type="OrthoDB" id="7441649at2759"/>
<dbReference type="EMBL" id="CADEBD010000443">
    <property type="protein sequence ID" value="CAB3255641.1"/>
    <property type="molecule type" value="Genomic_DNA"/>
</dbReference>
<feature type="region of interest" description="Disordered" evidence="5">
    <location>
        <begin position="1"/>
        <end position="140"/>
    </location>
</feature>
<proteinExistence type="predicted"/>
<sequence>MTDETKEDSCRRAPGKTTEKMTAEKNREEGERGEKRRSEKKKRKKERKEAAQPGRRRGKQETRERGAERRKAQYNRETIEKRDDKTREERRNVLTEEDRHGKKKRRERQRSKGNMKAENTRHRDRLHISSCPSSPSTSSPPHVSFSCLFPLYTLAPSTIDSSHLDARIVDAADAHDIVLYCLPSNTTHELQPLDKSVNKSFEHFWDEEVLLYAYQHPERKLTKVRFTKIFTKVWSKCMTKDNIISGFRATGLFPYDPSAIPEEAYAPSVLTLMPDPQMASSSRMPDSVSNSSPSRDSIPGSPVMYPRCDNHSDENFSNREEEDRNLSPSILIHDDVSPNHANYVEIVESYPQSPTFVKKLVDYSSSFEDLIMDNLENQDPIQKLPVLEKYRSTEFSLPVPTTSGLNKQPLILRLGSSTPDLSENEDFDEGLQKMKNSTKRFNIYTSSSESDEEKLNADLRKLPSLSEPNKVQLDDPEDNLPLSELKKHAEKSPFHKQIPTPNFATIKYKPRRKAVNYIGQKITKDLFDTAKEKTAKNTKRTTKKTKPSRRASDADTTKNLQLTRNQRQKGKQPSDSNIGKKELNKKKGNELKKVPRERRLNEDINKKVTKASKKKESKTLEKHGWYCHGCKVDRLDDMRQCQKCQKWYHEVCVGLTKDDEEQFICPECN</sequence>
<dbReference type="GO" id="GO:0008270">
    <property type="term" value="F:zinc ion binding"/>
    <property type="evidence" value="ECO:0007669"/>
    <property type="project" value="UniProtKB-KW"/>
</dbReference>
<feature type="region of interest" description="Disordered" evidence="5">
    <location>
        <begin position="533"/>
        <end position="603"/>
    </location>
</feature>
<feature type="compositionally biased region" description="Basic and acidic residues" evidence="5">
    <location>
        <begin position="308"/>
        <end position="325"/>
    </location>
</feature>
<protein>
    <recommendedName>
        <fullName evidence="6">PHD-type domain-containing protein</fullName>
    </recommendedName>
</protein>
<dbReference type="AlphaFoldDB" id="A0A8S1B9T0"/>
<feature type="compositionally biased region" description="Basic and acidic residues" evidence="5">
    <location>
        <begin position="77"/>
        <end position="100"/>
    </location>
</feature>
<dbReference type="InterPro" id="IPR001965">
    <property type="entry name" value="Znf_PHD"/>
</dbReference>
<reference evidence="7 8" key="1">
    <citation type="submission" date="2020-04" db="EMBL/GenBank/DDBJ databases">
        <authorList>
            <person name="Wallbank WR R."/>
            <person name="Pardo Diaz C."/>
            <person name="Kozak K."/>
            <person name="Martin S."/>
            <person name="Jiggins C."/>
            <person name="Moest M."/>
            <person name="Warren A I."/>
            <person name="Byers J.R.P. K."/>
            <person name="Montejo-Kovacevich G."/>
            <person name="Yen C E."/>
        </authorList>
    </citation>
    <scope>NUCLEOTIDE SEQUENCE [LARGE SCALE GENOMIC DNA]</scope>
</reference>
<dbReference type="Gene3D" id="3.30.40.10">
    <property type="entry name" value="Zinc/RING finger domain, C3HC4 (zinc finger)"/>
    <property type="match status" value="1"/>
</dbReference>
<dbReference type="PROSITE" id="PS50016">
    <property type="entry name" value="ZF_PHD_2"/>
    <property type="match status" value="1"/>
</dbReference>
<evidence type="ECO:0000313" key="7">
    <source>
        <dbReference type="EMBL" id="CAB3255641.1"/>
    </source>
</evidence>